<dbReference type="AlphaFoldDB" id="A0AAD5SUT8"/>
<comment type="caution">
    <text evidence="6">The sequence shown here is derived from an EMBL/GenBank/DDBJ whole genome shotgun (WGS) entry which is preliminary data.</text>
</comment>
<keyword evidence="3" id="KW-0175">Coiled coil</keyword>
<accession>A0AAD5SUT8</accession>
<dbReference type="PANTHER" id="PTHR40621">
    <property type="entry name" value="TRANSCRIPTION FACTOR KAPC-RELATED"/>
    <property type="match status" value="1"/>
</dbReference>
<dbReference type="SMART" id="SM00338">
    <property type="entry name" value="BRLZ"/>
    <property type="match status" value="1"/>
</dbReference>
<evidence type="ECO:0000313" key="7">
    <source>
        <dbReference type="Proteomes" id="UP001211907"/>
    </source>
</evidence>
<dbReference type="EMBL" id="JADGJH010002254">
    <property type="protein sequence ID" value="KAJ3100920.1"/>
    <property type="molecule type" value="Genomic_DNA"/>
</dbReference>
<dbReference type="GO" id="GO:0001228">
    <property type="term" value="F:DNA-binding transcription activator activity, RNA polymerase II-specific"/>
    <property type="evidence" value="ECO:0007669"/>
    <property type="project" value="TreeGrafter"/>
</dbReference>
<proteinExistence type="predicted"/>
<dbReference type="InterPro" id="IPR046347">
    <property type="entry name" value="bZIP_sf"/>
</dbReference>
<feature type="coiled-coil region" evidence="3">
    <location>
        <begin position="82"/>
        <end position="109"/>
    </location>
</feature>
<keyword evidence="7" id="KW-1185">Reference proteome</keyword>
<reference evidence="6" key="1">
    <citation type="submission" date="2020-05" db="EMBL/GenBank/DDBJ databases">
        <title>Phylogenomic resolution of chytrid fungi.</title>
        <authorList>
            <person name="Stajich J.E."/>
            <person name="Amses K."/>
            <person name="Simmons R."/>
            <person name="Seto K."/>
            <person name="Myers J."/>
            <person name="Bonds A."/>
            <person name="Quandt C.A."/>
            <person name="Barry K."/>
            <person name="Liu P."/>
            <person name="Grigoriev I."/>
            <person name="Longcore J.E."/>
            <person name="James T.Y."/>
        </authorList>
    </citation>
    <scope>NUCLEOTIDE SEQUENCE</scope>
    <source>
        <strain evidence="6">JEL0513</strain>
    </source>
</reference>
<feature type="region of interest" description="Disordered" evidence="4">
    <location>
        <begin position="26"/>
        <end position="45"/>
    </location>
</feature>
<dbReference type="Proteomes" id="UP001211907">
    <property type="component" value="Unassembled WGS sequence"/>
</dbReference>
<dbReference type="Pfam" id="PF00170">
    <property type="entry name" value="bZIP_1"/>
    <property type="match status" value="1"/>
</dbReference>
<evidence type="ECO:0000259" key="5">
    <source>
        <dbReference type="PROSITE" id="PS50217"/>
    </source>
</evidence>
<organism evidence="6 7">
    <name type="scientific">Physocladia obscura</name>
    <dbReference type="NCBI Taxonomy" id="109957"/>
    <lineage>
        <taxon>Eukaryota</taxon>
        <taxon>Fungi</taxon>
        <taxon>Fungi incertae sedis</taxon>
        <taxon>Chytridiomycota</taxon>
        <taxon>Chytridiomycota incertae sedis</taxon>
        <taxon>Chytridiomycetes</taxon>
        <taxon>Chytridiales</taxon>
        <taxon>Chytriomycetaceae</taxon>
        <taxon>Physocladia</taxon>
    </lineage>
</organism>
<name>A0AAD5SUT8_9FUNG</name>
<feature type="non-terminal residue" evidence="6">
    <location>
        <position position="358"/>
    </location>
</feature>
<dbReference type="InterPro" id="IPR050936">
    <property type="entry name" value="AP-1-like"/>
</dbReference>
<protein>
    <recommendedName>
        <fullName evidence="5">BZIP domain-containing protein</fullName>
    </recommendedName>
</protein>
<sequence length="358" mass="40188">MEIGSDEDESWTGNNNISNNNIIAPEFPVMSTPSTKGRKKTTAAAPSLKAALNREAQRALRERKAKYQLELETKVSELGVQNTALMQTIADLRNKVDVLERKNLNLEQLLQANSRLSTPGIAANNVPTQSSCISCNAERIKAIICMDQIKVLEAHISAISGSLIAPPAQQTGQSNSSNLQQRMQLPISNMLPVSEPPNLFHSNLDSMFGFSNSSSTILPVHHELLLDYMDNSIINWNSLAEITNPETQKTHASNNSVEIRNLTTPPMTSEQLYGPIEVESFKITMKCFDSLRNHQELVDNWFDLFQAQSKVSNSREARRLMVKLNHAGRKMFSVASQEEWPKFNELFSIYHQRNVKHE</sequence>
<dbReference type="PANTHER" id="PTHR40621:SF6">
    <property type="entry name" value="AP-1-LIKE TRANSCRIPTION FACTOR YAP1-RELATED"/>
    <property type="match status" value="1"/>
</dbReference>
<evidence type="ECO:0000256" key="2">
    <source>
        <dbReference type="ARBA" id="ARBA00023242"/>
    </source>
</evidence>
<dbReference type="SUPFAM" id="SSF57959">
    <property type="entry name" value="Leucine zipper domain"/>
    <property type="match status" value="1"/>
</dbReference>
<evidence type="ECO:0000313" key="6">
    <source>
        <dbReference type="EMBL" id="KAJ3100920.1"/>
    </source>
</evidence>
<dbReference type="Gene3D" id="1.20.5.170">
    <property type="match status" value="1"/>
</dbReference>
<evidence type="ECO:0000256" key="1">
    <source>
        <dbReference type="ARBA" id="ARBA00004123"/>
    </source>
</evidence>
<keyword evidence="2" id="KW-0539">Nucleus</keyword>
<dbReference type="InterPro" id="IPR004827">
    <property type="entry name" value="bZIP"/>
</dbReference>
<dbReference type="PROSITE" id="PS50217">
    <property type="entry name" value="BZIP"/>
    <property type="match status" value="1"/>
</dbReference>
<gene>
    <name evidence="6" type="ORF">HK100_004634</name>
</gene>
<dbReference type="GO" id="GO:0000976">
    <property type="term" value="F:transcription cis-regulatory region binding"/>
    <property type="evidence" value="ECO:0007669"/>
    <property type="project" value="InterPro"/>
</dbReference>
<evidence type="ECO:0000256" key="4">
    <source>
        <dbReference type="SAM" id="MobiDB-lite"/>
    </source>
</evidence>
<comment type="subcellular location">
    <subcellularLocation>
        <location evidence="1">Nucleus</location>
    </subcellularLocation>
</comment>
<dbReference type="GO" id="GO:0090575">
    <property type="term" value="C:RNA polymerase II transcription regulator complex"/>
    <property type="evidence" value="ECO:0007669"/>
    <property type="project" value="TreeGrafter"/>
</dbReference>
<dbReference type="CDD" id="cd14688">
    <property type="entry name" value="bZIP_YAP"/>
    <property type="match status" value="1"/>
</dbReference>
<evidence type="ECO:0000256" key="3">
    <source>
        <dbReference type="SAM" id="Coils"/>
    </source>
</evidence>
<feature type="domain" description="BZIP" evidence="5">
    <location>
        <begin position="53"/>
        <end position="106"/>
    </location>
</feature>